<reference evidence="2 3" key="1">
    <citation type="journal article" date="2016" name="Nat. Commun.">
        <title>Thousands of microbial genomes shed light on interconnected biogeochemical processes in an aquifer system.</title>
        <authorList>
            <person name="Anantharaman K."/>
            <person name="Brown C.T."/>
            <person name="Hug L.A."/>
            <person name="Sharon I."/>
            <person name="Castelle C.J."/>
            <person name="Probst A.J."/>
            <person name="Thomas B.C."/>
            <person name="Singh A."/>
            <person name="Wilkins M.J."/>
            <person name="Karaoz U."/>
            <person name="Brodie E.L."/>
            <person name="Williams K.H."/>
            <person name="Hubbard S.S."/>
            <person name="Banfield J.F."/>
        </authorList>
    </citation>
    <scope>NUCLEOTIDE SEQUENCE [LARGE SCALE GENOMIC DNA]</scope>
</reference>
<protein>
    <recommendedName>
        <fullName evidence="4">VanZ-like domain-containing protein</fullName>
    </recommendedName>
</protein>
<keyword evidence="1" id="KW-0472">Membrane</keyword>
<name>A0A1F5P561_9BACT</name>
<feature type="transmembrane region" description="Helical" evidence="1">
    <location>
        <begin position="65"/>
        <end position="85"/>
    </location>
</feature>
<sequence>MNIWAEGKFIDLWSLNHFLFGFITGFFFFQYFPIAESFLTAALLFTAWELFEVTVRAGEYWTNQVMDIIIGLIGLLFSYNVYVVLNMPVENIAPLTFVILFLFLEIWGYKTKFARRRIKNPLP</sequence>
<comment type="caution">
    <text evidence="2">The sequence shown here is derived from an EMBL/GenBank/DDBJ whole genome shotgun (WGS) entry which is preliminary data.</text>
</comment>
<proteinExistence type="predicted"/>
<organism evidence="2 3">
    <name type="scientific">Candidatus Doudnabacteria bacterium RIFCSPHIGHO2_02_FULL_46_11</name>
    <dbReference type="NCBI Taxonomy" id="1817832"/>
    <lineage>
        <taxon>Bacteria</taxon>
        <taxon>Candidatus Doudnaibacteriota</taxon>
    </lineage>
</organism>
<feature type="transmembrane region" description="Helical" evidence="1">
    <location>
        <begin position="38"/>
        <end position="58"/>
    </location>
</feature>
<evidence type="ECO:0000256" key="1">
    <source>
        <dbReference type="SAM" id="Phobius"/>
    </source>
</evidence>
<keyword evidence="1" id="KW-0812">Transmembrane</keyword>
<dbReference type="EMBL" id="MFES01000028">
    <property type="protein sequence ID" value="OGE85058.1"/>
    <property type="molecule type" value="Genomic_DNA"/>
</dbReference>
<feature type="transmembrane region" description="Helical" evidence="1">
    <location>
        <begin position="12"/>
        <end position="32"/>
    </location>
</feature>
<evidence type="ECO:0008006" key="4">
    <source>
        <dbReference type="Google" id="ProtNLM"/>
    </source>
</evidence>
<evidence type="ECO:0000313" key="3">
    <source>
        <dbReference type="Proteomes" id="UP000176786"/>
    </source>
</evidence>
<keyword evidence="1" id="KW-1133">Transmembrane helix</keyword>
<feature type="transmembrane region" description="Helical" evidence="1">
    <location>
        <begin position="91"/>
        <end position="109"/>
    </location>
</feature>
<dbReference type="Proteomes" id="UP000176786">
    <property type="component" value="Unassembled WGS sequence"/>
</dbReference>
<evidence type="ECO:0000313" key="2">
    <source>
        <dbReference type="EMBL" id="OGE85058.1"/>
    </source>
</evidence>
<dbReference type="AlphaFoldDB" id="A0A1F5P561"/>
<accession>A0A1F5P561</accession>
<gene>
    <name evidence="2" type="ORF">A3J48_04425</name>
</gene>